<feature type="coiled-coil region" evidence="1">
    <location>
        <begin position="271"/>
        <end position="300"/>
    </location>
</feature>
<name>A0A9N8VCW6_9GLOM</name>
<evidence type="ECO:0000313" key="3">
    <source>
        <dbReference type="EMBL" id="CAG8448714.1"/>
    </source>
</evidence>
<evidence type="ECO:0000256" key="2">
    <source>
        <dbReference type="SAM" id="MobiDB-lite"/>
    </source>
</evidence>
<proteinExistence type="predicted"/>
<dbReference type="Proteomes" id="UP000789396">
    <property type="component" value="Unassembled WGS sequence"/>
</dbReference>
<gene>
    <name evidence="3" type="ORF">RFULGI_LOCUS109</name>
</gene>
<evidence type="ECO:0000313" key="4">
    <source>
        <dbReference type="Proteomes" id="UP000789396"/>
    </source>
</evidence>
<keyword evidence="1" id="KW-0175">Coiled coil</keyword>
<dbReference type="Pfam" id="PF25622">
    <property type="entry name" value="Phi29_MCP"/>
    <property type="match status" value="2"/>
</dbReference>
<dbReference type="AlphaFoldDB" id="A0A9N8VCW6"/>
<dbReference type="OrthoDB" id="2431840at2759"/>
<feature type="compositionally biased region" description="Basic and acidic residues" evidence="2">
    <location>
        <begin position="605"/>
        <end position="642"/>
    </location>
</feature>
<feature type="coiled-coil region" evidence="1">
    <location>
        <begin position="332"/>
        <end position="384"/>
    </location>
</feature>
<dbReference type="EMBL" id="CAJVPZ010000006">
    <property type="protein sequence ID" value="CAG8448714.1"/>
    <property type="molecule type" value="Genomic_DNA"/>
</dbReference>
<reference evidence="3" key="1">
    <citation type="submission" date="2021-06" db="EMBL/GenBank/DDBJ databases">
        <authorList>
            <person name="Kallberg Y."/>
            <person name="Tangrot J."/>
            <person name="Rosling A."/>
        </authorList>
    </citation>
    <scope>NUCLEOTIDE SEQUENCE</scope>
    <source>
        <strain evidence="3">IN212</strain>
    </source>
</reference>
<feature type="region of interest" description="Disordered" evidence="2">
    <location>
        <begin position="594"/>
        <end position="651"/>
    </location>
</feature>
<accession>A0A9N8VCW6</accession>
<protein>
    <submittedName>
        <fullName evidence="3">7899_t:CDS:1</fullName>
    </submittedName>
</protein>
<evidence type="ECO:0000256" key="1">
    <source>
        <dbReference type="SAM" id="Coils"/>
    </source>
</evidence>
<organism evidence="3 4">
    <name type="scientific">Racocetra fulgida</name>
    <dbReference type="NCBI Taxonomy" id="60492"/>
    <lineage>
        <taxon>Eukaryota</taxon>
        <taxon>Fungi</taxon>
        <taxon>Fungi incertae sedis</taxon>
        <taxon>Mucoromycota</taxon>
        <taxon>Glomeromycotina</taxon>
        <taxon>Glomeromycetes</taxon>
        <taxon>Diversisporales</taxon>
        <taxon>Gigasporaceae</taxon>
        <taxon>Racocetra</taxon>
    </lineage>
</organism>
<sequence length="651" mass="76043">MNNLNPILENLKQRTVQEAPVKLIYAKNDFVVFDKGTSDFYGAEDEYISDQPLEGVKWNKELTEKDFKTLPPVFSCKLGILMDEVFNTIFHKKKMRQALQSPSHQAALIDRLIDKITTQQATIDSLDKAIAILKLIKSAYNGMDEVSSNYNKGYQKPGKTNCETRQSKVLTIDPDFLDDLEIFFLADVARDSNLNPYKLFKSVIVKKLENNVLATIHDEKSVVYRIINPDEIQHEKTLGGGMEKFAYHVEVVGELQLRQLIKNDYIPKSERDQLLTQHQQEVQELKKARAQDLIDKLQKDLGINFLLDYSEVVKKLQGRTVEQLLNEEGQKDQQWEQEKTQATQHIQQLNKQITALTILAEKRKEDLDREKQALIQLAKQKIANKKEAVELDDNLPQLKQELFSQAQELFIQLKDQIKKATIAFVVVDLTKYEENDLGEYENIEIQFKSGKILRTRPKDYKITWDREKSKKKVFLRCENDPSEETQTKKIEASNQDYLFYIADPSITNEIKEMVVYSPSKGPEERNRLYQDYKEEFSELRRVYGIRHLTSKKEERQNNPEIELNEAQFVALERDKKREREKSIWEFENKGGCQGEHILSYGTSPEQREEKVLEVKEMEEVKEETREKKSEQKETEQSEKVKEILVNNYGKN</sequence>
<keyword evidence="4" id="KW-1185">Reference proteome</keyword>
<comment type="caution">
    <text evidence="3">The sequence shown here is derived from an EMBL/GenBank/DDBJ whole genome shotgun (WGS) entry which is preliminary data.</text>
</comment>